<name>A0ACB8B0I1_9AGAM</name>
<gene>
    <name evidence="1" type="ORF">BV22DRAFT_902887</name>
</gene>
<evidence type="ECO:0000313" key="2">
    <source>
        <dbReference type="Proteomes" id="UP000790709"/>
    </source>
</evidence>
<dbReference type="EMBL" id="MU266758">
    <property type="protein sequence ID" value="KAH7918618.1"/>
    <property type="molecule type" value="Genomic_DNA"/>
</dbReference>
<dbReference type="Proteomes" id="UP000790709">
    <property type="component" value="Unassembled WGS sequence"/>
</dbReference>
<accession>A0ACB8B0I1</accession>
<comment type="caution">
    <text evidence="1">The sequence shown here is derived from an EMBL/GenBank/DDBJ whole genome shotgun (WGS) entry which is preliminary data.</text>
</comment>
<reference evidence="1" key="1">
    <citation type="journal article" date="2021" name="New Phytol.">
        <title>Evolutionary innovations through gain and loss of genes in the ectomycorrhizal Boletales.</title>
        <authorList>
            <person name="Wu G."/>
            <person name="Miyauchi S."/>
            <person name="Morin E."/>
            <person name="Kuo A."/>
            <person name="Drula E."/>
            <person name="Varga T."/>
            <person name="Kohler A."/>
            <person name="Feng B."/>
            <person name="Cao Y."/>
            <person name="Lipzen A."/>
            <person name="Daum C."/>
            <person name="Hundley H."/>
            <person name="Pangilinan J."/>
            <person name="Johnson J."/>
            <person name="Barry K."/>
            <person name="LaButti K."/>
            <person name="Ng V."/>
            <person name="Ahrendt S."/>
            <person name="Min B."/>
            <person name="Choi I.G."/>
            <person name="Park H."/>
            <person name="Plett J.M."/>
            <person name="Magnuson J."/>
            <person name="Spatafora J.W."/>
            <person name="Nagy L.G."/>
            <person name="Henrissat B."/>
            <person name="Grigoriev I.V."/>
            <person name="Yang Z.L."/>
            <person name="Xu J."/>
            <person name="Martin F.M."/>
        </authorList>
    </citation>
    <scope>NUCLEOTIDE SEQUENCE</scope>
    <source>
        <strain evidence="1">KUC20120723A-06</strain>
    </source>
</reference>
<evidence type="ECO:0000313" key="1">
    <source>
        <dbReference type="EMBL" id="KAH7918618.1"/>
    </source>
</evidence>
<protein>
    <submittedName>
        <fullName evidence="1">WD40 repeat-like protein</fullName>
    </submittedName>
</protein>
<keyword evidence="2" id="KW-1185">Reference proteome</keyword>
<sequence length="409" mass="44427">MSSGPVESSGVRRAWCHSTRVFEGHTDLVTCVAYFPDGRRIASASIDKTVIIWDVESGRQDGQPLQHDFSVESIAISPNGRRIASGMEGDGLIVWDALTLEVVHEIKGGVYGLAYSPDGHWIATTPIDDEREVQLLDADTGRPGREPLKCDASVSCVAFSPDGSRIAVGLWNGYFQVIDIATGESVVGPIKGHTHYVMSVVYSPDGHLLITGSGDSSIQAWDSKTGVEAGKPMLGHEDDVQCISVSADGRIIASAGFDGTVRVWDLETRLQVGDSFHTDEWALSVAFSPDNQCIITGGTDGDVYLIDMKLFAIQRSSSPPTTSAQNAPLPTVYQGIDEAISRFCNTLTKPQISVSLVDAPNDWLRANSAQILQVPSIHGKARVEVNLIYPRLFVYTSEFLECYVPRWRV</sequence>
<organism evidence="1 2">
    <name type="scientific">Leucogyrophana mollusca</name>
    <dbReference type="NCBI Taxonomy" id="85980"/>
    <lineage>
        <taxon>Eukaryota</taxon>
        <taxon>Fungi</taxon>
        <taxon>Dikarya</taxon>
        <taxon>Basidiomycota</taxon>
        <taxon>Agaricomycotina</taxon>
        <taxon>Agaricomycetes</taxon>
        <taxon>Agaricomycetidae</taxon>
        <taxon>Boletales</taxon>
        <taxon>Boletales incertae sedis</taxon>
        <taxon>Leucogyrophana</taxon>
    </lineage>
</organism>
<proteinExistence type="predicted"/>